<dbReference type="OrthoDB" id="10251809at2759"/>
<protein>
    <submittedName>
        <fullName evidence="5">Kelch repeat protein-like protein</fullName>
    </submittedName>
</protein>
<evidence type="ECO:0000256" key="1">
    <source>
        <dbReference type="ARBA" id="ARBA00022441"/>
    </source>
</evidence>
<feature type="region of interest" description="Disordered" evidence="3">
    <location>
        <begin position="70"/>
        <end position="91"/>
    </location>
</feature>
<dbReference type="Gene3D" id="2.120.10.80">
    <property type="entry name" value="Kelch-type beta propeller"/>
    <property type="match status" value="2"/>
</dbReference>
<dbReference type="Proteomes" id="UP000799324">
    <property type="component" value="Unassembled WGS sequence"/>
</dbReference>
<keyword evidence="4" id="KW-0472">Membrane</keyword>
<dbReference type="InterPro" id="IPR015915">
    <property type="entry name" value="Kelch-typ_b-propeller"/>
</dbReference>
<feature type="compositionally biased region" description="Acidic residues" evidence="3">
    <location>
        <begin position="75"/>
        <end position="91"/>
    </location>
</feature>
<evidence type="ECO:0000313" key="6">
    <source>
        <dbReference type="Proteomes" id="UP000799324"/>
    </source>
</evidence>
<sequence length="807" mass="86901">MERVQPQPVNGAPGRRKSVFMEVGLVDEATLRHERSPAPAAPRLITNPTPRKLRPTRTVRFQSQHHVIENHEGEKCEEDSEWEEDSEADEDEREALERMEMRANRPLFTNSKMYRIGLLTLVLAIMLPVLHSSPLSSVGAKAGVIPRQTIDPSMVKRDDTNPDVCLRWSHQSAIVNGTLYVYGGRTKTSSDQTSDTWVNDFMTMDLTKSWQISTPSYTGLPKPSGPPEVANGYLWNSLQSLFLYGGEFSDDPQGTPTAFSTWEYQIGSKQWVEHSNPQTVGGKNAVEEGQSVQRSAEGAGFSVSTLGRGWYFGGHLDFLTTEGWNIGVKRIYLKSLVEFTFPGYSNDQVDSLSNGKTAGSDGAYRNITEGGMQETSGFTERADGLLLYVPGYGAEGILIGLTGGVNETFTQMNVIDVYDIANSTWYKQSTSGTTPKYRVNPCAVVAAAADGSSYNVYMYGGQNLQPAKNQTQYDDMWILSVPSFTWIEVDQQGQSVPPARAGHSCHVWDGQMIVVGGYVGQELSCDSPGIYNFNMSSLQWASQFTALTGSKALQAYDGSESSGNPLAQQANQRGFDAKAGLEGSYGYNVPAAVQSVIGGTSTGGATLTAPVQTPTDGPFQSGTPVTYTVTGPNGAIITETATAGGASNGGGRGTNVGAIVAGVIAGVFAIIAGYFAFCAWVYRKQVRIWKEHAQAVSTRANEKRDPWAAQGAIPSSSGKNSSDRAARDALFPPMTDTSSGGGRHSNEDRIGYAGAGGVAAGETDALGRRNSQRSSTDDLLEGQEPSFWGANGVLLNPRRSLRVINRD</sequence>
<keyword evidence="1" id="KW-0880">Kelch repeat</keyword>
<organism evidence="5 6">
    <name type="scientific">Lophiostoma macrostomum CBS 122681</name>
    <dbReference type="NCBI Taxonomy" id="1314788"/>
    <lineage>
        <taxon>Eukaryota</taxon>
        <taxon>Fungi</taxon>
        <taxon>Dikarya</taxon>
        <taxon>Ascomycota</taxon>
        <taxon>Pezizomycotina</taxon>
        <taxon>Dothideomycetes</taxon>
        <taxon>Pleosporomycetidae</taxon>
        <taxon>Pleosporales</taxon>
        <taxon>Lophiostomataceae</taxon>
        <taxon>Lophiostoma</taxon>
    </lineage>
</organism>
<dbReference type="EMBL" id="MU004381">
    <property type="protein sequence ID" value="KAF2653425.1"/>
    <property type="molecule type" value="Genomic_DNA"/>
</dbReference>
<evidence type="ECO:0000256" key="2">
    <source>
        <dbReference type="ARBA" id="ARBA00022737"/>
    </source>
</evidence>
<keyword evidence="4" id="KW-1133">Transmembrane helix</keyword>
<evidence type="ECO:0000256" key="3">
    <source>
        <dbReference type="SAM" id="MobiDB-lite"/>
    </source>
</evidence>
<gene>
    <name evidence="5" type="ORF">K491DRAFT_694716</name>
</gene>
<accession>A0A6A6T0D2</accession>
<keyword evidence="2" id="KW-0677">Repeat</keyword>
<keyword evidence="6" id="KW-1185">Reference proteome</keyword>
<reference evidence="5" key="1">
    <citation type="journal article" date="2020" name="Stud. Mycol.">
        <title>101 Dothideomycetes genomes: a test case for predicting lifestyles and emergence of pathogens.</title>
        <authorList>
            <person name="Haridas S."/>
            <person name="Albert R."/>
            <person name="Binder M."/>
            <person name="Bloem J."/>
            <person name="Labutti K."/>
            <person name="Salamov A."/>
            <person name="Andreopoulos B."/>
            <person name="Baker S."/>
            <person name="Barry K."/>
            <person name="Bills G."/>
            <person name="Bluhm B."/>
            <person name="Cannon C."/>
            <person name="Castanera R."/>
            <person name="Culley D."/>
            <person name="Daum C."/>
            <person name="Ezra D."/>
            <person name="Gonzalez J."/>
            <person name="Henrissat B."/>
            <person name="Kuo A."/>
            <person name="Liang C."/>
            <person name="Lipzen A."/>
            <person name="Lutzoni F."/>
            <person name="Magnuson J."/>
            <person name="Mondo S."/>
            <person name="Nolan M."/>
            <person name="Ohm R."/>
            <person name="Pangilinan J."/>
            <person name="Park H.-J."/>
            <person name="Ramirez L."/>
            <person name="Alfaro M."/>
            <person name="Sun H."/>
            <person name="Tritt A."/>
            <person name="Yoshinaga Y."/>
            <person name="Zwiers L.-H."/>
            <person name="Turgeon B."/>
            <person name="Goodwin S."/>
            <person name="Spatafora J."/>
            <person name="Crous P."/>
            <person name="Grigoriev I."/>
        </authorList>
    </citation>
    <scope>NUCLEOTIDE SEQUENCE</scope>
    <source>
        <strain evidence="5">CBS 122681</strain>
    </source>
</reference>
<evidence type="ECO:0000256" key="4">
    <source>
        <dbReference type="SAM" id="Phobius"/>
    </source>
</evidence>
<name>A0A6A6T0D2_9PLEO</name>
<feature type="transmembrane region" description="Helical" evidence="4">
    <location>
        <begin position="656"/>
        <end position="682"/>
    </location>
</feature>
<dbReference type="Pfam" id="PF24681">
    <property type="entry name" value="Kelch_KLHDC2_KLHL20_DRC7"/>
    <property type="match status" value="1"/>
</dbReference>
<evidence type="ECO:0000313" key="5">
    <source>
        <dbReference type="EMBL" id="KAF2653425.1"/>
    </source>
</evidence>
<proteinExistence type="predicted"/>
<dbReference type="PANTHER" id="PTHR46093:SF18">
    <property type="entry name" value="FIBRONECTIN TYPE-III DOMAIN-CONTAINING PROTEIN"/>
    <property type="match status" value="1"/>
</dbReference>
<dbReference type="AlphaFoldDB" id="A0A6A6T0D2"/>
<keyword evidence="4" id="KW-0812">Transmembrane</keyword>
<feature type="region of interest" description="Disordered" evidence="3">
    <location>
        <begin position="31"/>
        <end position="51"/>
    </location>
</feature>
<feature type="region of interest" description="Disordered" evidence="3">
    <location>
        <begin position="697"/>
        <end position="784"/>
    </location>
</feature>
<dbReference type="SUPFAM" id="SSF117281">
    <property type="entry name" value="Kelch motif"/>
    <property type="match status" value="1"/>
</dbReference>
<dbReference type="PANTHER" id="PTHR46093">
    <property type="entry name" value="ACYL-COA-BINDING DOMAIN-CONTAINING PROTEIN 5"/>
    <property type="match status" value="1"/>
</dbReference>